<dbReference type="EMBL" id="CAMXCT030001849">
    <property type="protein sequence ID" value="CAL4780902.1"/>
    <property type="molecule type" value="Genomic_DNA"/>
</dbReference>
<comment type="caution">
    <text evidence="1">The sequence shown here is derived from an EMBL/GenBank/DDBJ whole genome shotgun (WGS) entry which is preliminary data.</text>
</comment>
<accession>A0A9P1G0M9</accession>
<dbReference type="Proteomes" id="UP001152797">
    <property type="component" value="Unassembled WGS sequence"/>
</dbReference>
<organism evidence="1">
    <name type="scientific">Cladocopium goreaui</name>
    <dbReference type="NCBI Taxonomy" id="2562237"/>
    <lineage>
        <taxon>Eukaryota</taxon>
        <taxon>Sar</taxon>
        <taxon>Alveolata</taxon>
        <taxon>Dinophyceae</taxon>
        <taxon>Suessiales</taxon>
        <taxon>Symbiodiniaceae</taxon>
        <taxon>Cladocopium</taxon>
    </lineage>
</organism>
<dbReference type="EMBL" id="CAMXCT020001849">
    <property type="protein sequence ID" value="CAL1146965.1"/>
    <property type="molecule type" value="Genomic_DNA"/>
</dbReference>
<proteinExistence type="predicted"/>
<dbReference type="EMBL" id="CAMXCT010001849">
    <property type="protein sequence ID" value="CAI3993590.1"/>
    <property type="molecule type" value="Genomic_DNA"/>
</dbReference>
<reference evidence="2" key="2">
    <citation type="submission" date="2024-04" db="EMBL/GenBank/DDBJ databases">
        <authorList>
            <person name="Chen Y."/>
            <person name="Shah S."/>
            <person name="Dougan E. K."/>
            <person name="Thang M."/>
            <person name="Chan C."/>
        </authorList>
    </citation>
    <scope>NUCLEOTIDE SEQUENCE [LARGE SCALE GENOMIC DNA]</scope>
</reference>
<keyword evidence="3" id="KW-1185">Reference proteome</keyword>
<reference evidence="1" key="1">
    <citation type="submission" date="2022-10" db="EMBL/GenBank/DDBJ databases">
        <authorList>
            <person name="Chen Y."/>
            <person name="Dougan E. K."/>
            <person name="Chan C."/>
            <person name="Rhodes N."/>
            <person name="Thang M."/>
        </authorList>
    </citation>
    <scope>NUCLEOTIDE SEQUENCE</scope>
</reference>
<evidence type="ECO:0000313" key="1">
    <source>
        <dbReference type="EMBL" id="CAI3993590.1"/>
    </source>
</evidence>
<feature type="non-terminal residue" evidence="1">
    <location>
        <position position="1"/>
    </location>
</feature>
<evidence type="ECO:0000313" key="2">
    <source>
        <dbReference type="EMBL" id="CAL1146965.1"/>
    </source>
</evidence>
<dbReference type="AlphaFoldDB" id="A0A9P1G0M9"/>
<name>A0A9P1G0M9_9DINO</name>
<protein>
    <submittedName>
        <fullName evidence="1">Uncharacterized protein</fullName>
    </submittedName>
</protein>
<gene>
    <name evidence="1" type="ORF">C1SCF055_LOCUS20323</name>
</gene>
<evidence type="ECO:0000313" key="3">
    <source>
        <dbReference type="Proteomes" id="UP001152797"/>
    </source>
</evidence>
<sequence>EERPQWTAPTAPTTAKVCGPLVLQEIFLPDPAVLRAFRFVRLCRLASGIGEWLRMAVTCFGWLMAVRLATGQPNQLITQTHKLKRLF</sequence>